<keyword evidence="3" id="KW-0645">Protease</keyword>
<dbReference type="AlphaFoldDB" id="A0A084H0G9"/>
<dbReference type="GO" id="GO:0080120">
    <property type="term" value="P:CAAX-box protein maturation"/>
    <property type="evidence" value="ECO:0007669"/>
    <property type="project" value="UniProtKB-ARBA"/>
</dbReference>
<keyword evidence="1" id="KW-1133">Transmembrane helix</keyword>
<name>A0A084H0G9_METID</name>
<evidence type="ECO:0000259" key="2">
    <source>
        <dbReference type="Pfam" id="PF02517"/>
    </source>
</evidence>
<dbReference type="RefSeq" id="WP_029566063.1">
    <property type="nucleotide sequence ID" value="NZ_JNVC02000004.1"/>
</dbReference>
<comment type="caution">
    <text evidence="3">The sequence shown here is derived from an EMBL/GenBank/DDBJ whole genome shotgun (WGS) entry which is preliminary data.</text>
</comment>
<dbReference type="Proteomes" id="UP000028549">
    <property type="component" value="Unassembled WGS sequence"/>
</dbReference>
<proteinExistence type="predicted"/>
<feature type="domain" description="CAAX prenyl protease 2/Lysostaphin resistance protein A-like" evidence="2">
    <location>
        <begin position="98"/>
        <end position="181"/>
    </location>
</feature>
<dbReference type="STRING" id="246786.GS18_0209745"/>
<keyword evidence="1" id="KW-0812">Transmembrane</keyword>
<keyword evidence="3" id="KW-0378">Hydrolase</keyword>
<keyword evidence="1" id="KW-0472">Membrane</keyword>
<feature type="transmembrane region" description="Helical" evidence="1">
    <location>
        <begin position="96"/>
        <end position="113"/>
    </location>
</feature>
<sequence>MVKRQNELVKSMSDSQLLKQLYFTQILLLTISAVLSMILFNGVSEFAGLWKPDTGQVLLIGGLTAGAVLIFDWIIMKTMPEDMYDDGGINEKMFRNRSVPHIFFLCLLISFTEEVLFRGILQTHFGFWAASLIFAVLHFRYLSKWLLFCMVVLISLLLGFVYEQTGNLFVTVFAHFLIDLVFAIQIRLNHIRRR</sequence>
<feature type="transmembrane region" description="Helical" evidence="1">
    <location>
        <begin position="119"/>
        <end position="138"/>
    </location>
</feature>
<feature type="transmembrane region" description="Helical" evidence="1">
    <location>
        <begin position="145"/>
        <end position="162"/>
    </location>
</feature>
<dbReference type="Pfam" id="PF02517">
    <property type="entry name" value="Rce1-like"/>
    <property type="match status" value="1"/>
</dbReference>
<evidence type="ECO:0000256" key="1">
    <source>
        <dbReference type="SAM" id="Phobius"/>
    </source>
</evidence>
<protein>
    <submittedName>
        <fullName evidence="3">CAAX protease</fullName>
    </submittedName>
</protein>
<keyword evidence="4" id="KW-1185">Reference proteome</keyword>
<reference evidence="3 4" key="1">
    <citation type="journal article" date="2005" name="Int. J. Syst. Evol. Microbiol.">
        <title>Bacillus cibi sp. nov., isolated from jeotgal, a traditional Korean fermented seafood.</title>
        <authorList>
            <person name="Yoon J.H."/>
            <person name="Lee C.H."/>
            <person name="Oh T.K."/>
        </authorList>
    </citation>
    <scope>NUCLEOTIDE SEQUENCE [LARGE SCALE GENOMIC DNA]</scope>
    <source>
        <strain evidence="3 4">DSM 16189</strain>
    </source>
</reference>
<dbReference type="GO" id="GO:0004175">
    <property type="term" value="F:endopeptidase activity"/>
    <property type="evidence" value="ECO:0007669"/>
    <property type="project" value="UniProtKB-ARBA"/>
</dbReference>
<dbReference type="OrthoDB" id="1523022at2"/>
<dbReference type="EMBL" id="JNVC02000004">
    <property type="protein sequence ID" value="KEZ53081.1"/>
    <property type="molecule type" value="Genomic_DNA"/>
</dbReference>
<accession>A0A084H0G9</accession>
<feature type="transmembrane region" description="Helical" evidence="1">
    <location>
        <begin position="168"/>
        <end position="188"/>
    </location>
</feature>
<feature type="transmembrane region" description="Helical" evidence="1">
    <location>
        <begin position="55"/>
        <end position="75"/>
    </location>
</feature>
<evidence type="ECO:0000313" key="4">
    <source>
        <dbReference type="Proteomes" id="UP000028549"/>
    </source>
</evidence>
<evidence type="ECO:0000313" key="3">
    <source>
        <dbReference type="EMBL" id="KEZ53081.1"/>
    </source>
</evidence>
<organism evidence="3 4">
    <name type="scientific">Metabacillus indicus</name>
    <name type="common">Bacillus indicus</name>
    <dbReference type="NCBI Taxonomy" id="246786"/>
    <lineage>
        <taxon>Bacteria</taxon>
        <taxon>Bacillati</taxon>
        <taxon>Bacillota</taxon>
        <taxon>Bacilli</taxon>
        <taxon>Bacillales</taxon>
        <taxon>Bacillaceae</taxon>
        <taxon>Metabacillus</taxon>
    </lineage>
</organism>
<gene>
    <name evidence="3" type="ORF">GS18_0209745</name>
</gene>
<dbReference type="GO" id="GO:0006508">
    <property type="term" value="P:proteolysis"/>
    <property type="evidence" value="ECO:0007669"/>
    <property type="project" value="UniProtKB-KW"/>
</dbReference>
<dbReference type="InterPro" id="IPR003675">
    <property type="entry name" value="Rce1/LyrA-like_dom"/>
</dbReference>
<feature type="transmembrane region" description="Helical" evidence="1">
    <location>
        <begin position="21"/>
        <end position="43"/>
    </location>
</feature>